<dbReference type="CDD" id="cd10567">
    <property type="entry name" value="SWIB-MDM2_like"/>
    <property type="match status" value="1"/>
</dbReference>
<feature type="compositionally biased region" description="Basic residues" evidence="11">
    <location>
        <begin position="88"/>
        <end position="101"/>
    </location>
</feature>
<dbReference type="PROSITE" id="PS51925">
    <property type="entry name" value="SWIB_MDM2"/>
    <property type="match status" value="1"/>
</dbReference>
<dbReference type="PANTHER" id="PTHR13832:SF803">
    <property type="entry name" value="PROTEIN PHOSPHATASE 1G"/>
    <property type="match status" value="1"/>
</dbReference>
<dbReference type="GO" id="GO:0046872">
    <property type="term" value="F:metal ion binding"/>
    <property type="evidence" value="ECO:0007669"/>
    <property type="project" value="UniProtKB-KW"/>
</dbReference>
<feature type="compositionally biased region" description="Polar residues" evidence="11">
    <location>
        <begin position="306"/>
        <end position="332"/>
    </location>
</feature>
<dbReference type="SUPFAM" id="SSF81606">
    <property type="entry name" value="PP2C-like"/>
    <property type="match status" value="1"/>
</dbReference>
<dbReference type="VEuPathDB" id="ToxoDB:cyc_06262"/>
<dbReference type="AlphaFoldDB" id="A0A1D3DAZ2"/>
<evidence type="ECO:0000256" key="4">
    <source>
        <dbReference type="ARBA" id="ARBA00022723"/>
    </source>
</evidence>
<dbReference type="VEuPathDB" id="ToxoDB:LOC113147151"/>
<evidence type="ECO:0000256" key="7">
    <source>
        <dbReference type="ARBA" id="ARBA00022912"/>
    </source>
</evidence>
<dbReference type="Gene3D" id="1.10.245.10">
    <property type="entry name" value="SWIB/MDM2 domain"/>
    <property type="match status" value="1"/>
</dbReference>
<evidence type="ECO:0000256" key="10">
    <source>
        <dbReference type="ARBA" id="ARBA00048336"/>
    </source>
</evidence>
<keyword evidence="8" id="KW-0464">Manganese</keyword>
<keyword evidence="15" id="KW-1185">Reference proteome</keyword>
<dbReference type="InterPro" id="IPR036457">
    <property type="entry name" value="PPM-type-like_dom_sf"/>
</dbReference>
<dbReference type="EC" id="3.1.3.16" evidence="3"/>
<proteinExistence type="inferred from homology"/>
<accession>A0A1D3DAZ2</accession>
<evidence type="ECO:0000259" key="13">
    <source>
        <dbReference type="PROSITE" id="PS51925"/>
    </source>
</evidence>
<feature type="compositionally biased region" description="Basic and acidic residues" evidence="11">
    <location>
        <begin position="237"/>
        <end position="250"/>
    </location>
</feature>
<feature type="region of interest" description="Disordered" evidence="11">
    <location>
        <begin position="62"/>
        <end position="101"/>
    </location>
</feature>
<dbReference type="PROSITE" id="PS51746">
    <property type="entry name" value="PPM_2"/>
    <property type="match status" value="1"/>
</dbReference>
<name>A0A1D3DAZ2_9EIME</name>
<evidence type="ECO:0000256" key="1">
    <source>
        <dbReference type="ARBA" id="ARBA00001936"/>
    </source>
</evidence>
<comment type="similarity">
    <text evidence="2">Belongs to the PP2C family.</text>
</comment>
<dbReference type="InterPro" id="IPR015655">
    <property type="entry name" value="PP2C"/>
</dbReference>
<feature type="compositionally biased region" description="Polar residues" evidence="11">
    <location>
        <begin position="255"/>
        <end position="267"/>
    </location>
</feature>
<feature type="compositionally biased region" description="Low complexity" evidence="11">
    <location>
        <begin position="478"/>
        <end position="489"/>
    </location>
</feature>
<comment type="caution">
    <text evidence="14">The sequence shown here is derived from an EMBL/GenBank/DDBJ whole genome shotgun (WGS) entry which is preliminary data.</text>
</comment>
<keyword evidence="6" id="KW-0460">Magnesium</keyword>
<dbReference type="SMART" id="SM00151">
    <property type="entry name" value="SWIB"/>
    <property type="match status" value="1"/>
</dbReference>
<dbReference type="CDD" id="cd00143">
    <property type="entry name" value="PP2Cc"/>
    <property type="match status" value="1"/>
</dbReference>
<reference evidence="14 15" key="1">
    <citation type="journal article" date="2016" name="BMC Genomics">
        <title>Comparative genomics reveals Cyclospora cayetanensis possesses coccidia-like metabolism and invasion components but unique surface antigens.</title>
        <authorList>
            <person name="Liu S."/>
            <person name="Wang L."/>
            <person name="Zheng H."/>
            <person name="Xu Z."/>
            <person name="Roellig D.M."/>
            <person name="Li N."/>
            <person name="Frace M.A."/>
            <person name="Tang K."/>
            <person name="Arrowood M.J."/>
            <person name="Moss D.M."/>
            <person name="Zhang L."/>
            <person name="Feng Y."/>
            <person name="Xiao L."/>
        </authorList>
    </citation>
    <scope>NUCLEOTIDE SEQUENCE [LARGE SCALE GENOMIC DNA]</scope>
    <source>
        <strain evidence="14 15">CHN_HEN01</strain>
    </source>
</reference>
<organism evidence="14 15">
    <name type="scientific">Cyclospora cayetanensis</name>
    <dbReference type="NCBI Taxonomy" id="88456"/>
    <lineage>
        <taxon>Eukaryota</taxon>
        <taxon>Sar</taxon>
        <taxon>Alveolata</taxon>
        <taxon>Apicomplexa</taxon>
        <taxon>Conoidasida</taxon>
        <taxon>Coccidia</taxon>
        <taxon>Eucoccidiorida</taxon>
        <taxon>Eimeriorina</taxon>
        <taxon>Eimeriidae</taxon>
        <taxon>Cyclospora</taxon>
    </lineage>
</organism>
<evidence type="ECO:0000256" key="9">
    <source>
        <dbReference type="ARBA" id="ARBA00047761"/>
    </source>
</evidence>
<gene>
    <name evidence="14" type="ORF">cyc_06262</name>
</gene>
<dbReference type="PANTHER" id="PTHR13832">
    <property type="entry name" value="PROTEIN PHOSPHATASE 2C"/>
    <property type="match status" value="1"/>
</dbReference>
<dbReference type="Pfam" id="PF00481">
    <property type="entry name" value="PP2C"/>
    <property type="match status" value="1"/>
</dbReference>
<keyword evidence="7" id="KW-0904">Protein phosphatase</keyword>
<feature type="region of interest" description="Disordered" evidence="11">
    <location>
        <begin position="478"/>
        <end position="510"/>
    </location>
</feature>
<dbReference type="Proteomes" id="UP000095192">
    <property type="component" value="Unassembled WGS sequence"/>
</dbReference>
<evidence type="ECO:0000256" key="5">
    <source>
        <dbReference type="ARBA" id="ARBA00022801"/>
    </source>
</evidence>
<dbReference type="InterPro" id="IPR001932">
    <property type="entry name" value="PPM-type_phosphatase-like_dom"/>
</dbReference>
<evidence type="ECO:0000259" key="12">
    <source>
        <dbReference type="PROSITE" id="PS51746"/>
    </source>
</evidence>
<keyword evidence="5" id="KW-0378">Hydrolase</keyword>
<dbReference type="Gene3D" id="3.60.40.10">
    <property type="entry name" value="PPM-type phosphatase domain"/>
    <property type="match status" value="1"/>
</dbReference>
<dbReference type="InterPro" id="IPR003121">
    <property type="entry name" value="SWIB_MDM2_domain"/>
</dbReference>
<sequence>MKHEELSGRSAAAGRPAASPASKTAPNSDWLKLEGRSQPRGAPPGRSDKLAILAALKHERSSGCNGSVAGSRGSSKGAAVGKKTDRSLRRKRRKRRVSAKRRAAGVAACRLPVRLSVSLQRLMQLPPVSNRVEVVRAVWAYAKQKQLQQPGDPHTVQCDCVLKRLFGGLESVNLFADLNRLLLPHLIYTDAEDGTAASAAARQEKKPPKDLLASMCPQPHASVPAEADAAHLAARRPGGETKQEPHEGRADAPSGQEQKPQTTQDLQPQLRLKLSDMRAQSEALGAEETADDAVAQSTAHAKIATTGKSVLRPSSKQEQAGGSTPTASTTLGSVEYEQRKRVDLWSPRACQIFAQGLDLPPLSPAFEAWGVRGSELLQIGASELSTFGIPVNPTPQPFMAKSLTKCLVPAKMRPYSIVAFLRPAKLFSGAIKRSRILFVVFVLDAVGTAVANFSLMRPRAYSPPFAGVIRILTTTAEEASGSPSPSPASIKRRAAVGAAPSGRSAASVRPGERRELSGCYRLGVPRDEHHQADCRYLAVFNAGGKRRCIDGGTTRISFPGFYVDAAVYGDKGVRRQMEDERLVLPSLATLEPSLKPQRDFAVFAILDGHGGRQSASFVKATLPLEIATQLKLAGKALAERELAGVENGRAMLCIASCEMRLLVALLQVLYAAFRKIDSRIATEIPACRGMYTPEGSAFRCGVCGVLGMCADFVLEALEFKLYEGLLCGLAMHADGCTAVFLLMLARQAFIAGLGDSAAYLARKHETGYHAIPLTETHRPYLLAEKERILRMGGSIEGGRVNGQLELTRSFGDIPLKRYGVSCVPTIRKISLCPSQDEFLLVACDGFWGAWGASEAINKTAEFIQKASHSSQLHSLAISPALATAAFRGEEKRSAKVNSRPFDPSAVCRQLVDYVLVDRKAQDNVSVLLILINEGEAPAKSEA</sequence>
<evidence type="ECO:0000256" key="11">
    <source>
        <dbReference type="SAM" id="MobiDB-lite"/>
    </source>
</evidence>
<dbReference type="VEuPathDB" id="ToxoDB:LOC34622464"/>
<dbReference type="InterPro" id="IPR019835">
    <property type="entry name" value="SWIB_domain"/>
</dbReference>
<feature type="domain" description="DM2" evidence="13">
    <location>
        <begin position="108"/>
        <end position="188"/>
    </location>
</feature>
<evidence type="ECO:0000256" key="6">
    <source>
        <dbReference type="ARBA" id="ARBA00022842"/>
    </source>
</evidence>
<feature type="region of interest" description="Disordered" evidence="11">
    <location>
        <begin position="198"/>
        <end position="217"/>
    </location>
</feature>
<feature type="region of interest" description="Disordered" evidence="11">
    <location>
        <begin position="222"/>
        <end position="332"/>
    </location>
</feature>
<evidence type="ECO:0000313" key="15">
    <source>
        <dbReference type="Proteomes" id="UP000095192"/>
    </source>
</evidence>
<evidence type="ECO:0000256" key="3">
    <source>
        <dbReference type="ARBA" id="ARBA00013081"/>
    </source>
</evidence>
<dbReference type="GO" id="GO:0004722">
    <property type="term" value="F:protein serine/threonine phosphatase activity"/>
    <property type="evidence" value="ECO:0007669"/>
    <property type="project" value="UniProtKB-EC"/>
</dbReference>
<evidence type="ECO:0000313" key="14">
    <source>
        <dbReference type="EMBL" id="OEH80620.1"/>
    </source>
</evidence>
<dbReference type="InParanoid" id="A0A1D3DAZ2"/>
<comment type="catalytic activity">
    <reaction evidence="9">
        <text>O-phospho-L-seryl-[protein] + H2O = L-seryl-[protein] + phosphate</text>
        <dbReference type="Rhea" id="RHEA:20629"/>
        <dbReference type="Rhea" id="RHEA-COMP:9863"/>
        <dbReference type="Rhea" id="RHEA-COMP:11604"/>
        <dbReference type="ChEBI" id="CHEBI:15377"/>
        <dbReference type="ChEBI" id="CHEBI:29999"/>
        <dbReference type="ChEBI" id="CHEBI:43474"/>
        <dbReference type="ChEBI" id="CHEBI:83421"/>
        <dbReference type="EC" id="3.1.3.16"/>
    </reaction>
</comment>
<evidence type="ECO:0000256" key="2">
    <source>
        <dbReference type="ARBA" id="ARBA00006702"/>
    </source>
</evidence>
<comment type="cofactor">
    <cofactor evidence="1">
        <name>Mn(2+)</name>
        <dbReference type="ChEBI" id="CHEBI:29035"/>
    </cofactor>
</comment>
<evidence type="ECO:0000256" key="8">
    <source>
        <dbReference type="ARBA" id="ARBA00023211"/>
    </source>
</evidence>
<feature type="region of interest" description="Disordered" evidence="11">
    <location>
        <begin position="1"/>
        <end position="48"/>
    </location>
</feature>
<feature type="compositionally biased region" description="Low complexity" evidence="11">
    <location>
        <begin position="8"/>
        <end position="22"/>
    </location>
</feature>
<protein>
    <recommendedName>
        <fullName evidence="3">protein-serine/threonine phosphatase</fullName>
        <ecNumber evidence="3">3.1.3.16</ecNumber>
    </recommendedName>
</protein>
<keyword evidence="4" id="KW-0479">Metal-binding</keyword>
<dbReference type="EMBL" id="JROU02000024">
    <property type="protein sequence ID" value="OEH80620.1"/>
    <property type="molecule type" value="Genomic_DNA"/>
</dbReference>
<dbReference type="SMART" id="SM00332">
    <property type="entry name" value="PP2Cc"/>
    <property type="match status" value="1"/>
</dbReference>
<dbReference type="Pfam" id="PF02201">
    <property type="entry name" value="SWIB"/>
    <property type="match status" value="1"/>
</dbReference>
<comment type="catalytic activity">
    <reaction evidence="10">
        <text>O-phospho-L-threonyl-[protein] + H2O = L-threonyl-[protein] + phosphate</text>
        <dbReference type="Rhea" id="RHEA:47004"/>
        <dbReference type="Rhea" id="RHEA-COMP:11060"/>
        <dbReference type="Rhea" id="RHEA-COMP:11605"/>
        <dbReference type="ChEBI" id="CHEBI:15377"/>
        <dbReference type="ChEBI" id="CHEBI:30013"/>
        <dbReference type="ChEBI" id="CHEBI:43474"/>
        <dbReference type="ChEBI" id="CHEBI:61977"/>
        <dbReference type="EC" id="3.1.3.16"/>
    </reaction>
</comment>
<dbReference type="SUPFAM" id="SSF47592">
    <property type="entry name" value="SWIB/MDM2 domain"/>
    <property type="match status" value="1"/>
</dbReference>
<feature type="domain" description="PPM-type phosphatase" evidence="12">
    <location>
        <begin position="564"/>
        <end position="931"/>
    </location>
</feature>
<dbReference type="InterPro" id="IPR036885">
    <property type="entry name" value="SWIB_MDM2_dom_sf"/>
</dbReference>